<keyword evidence="3" id="KW-1185">Reference proteome</keyword>
<dbReference type="RefSeq" id="WP_135119988.1">
    <property type="nucleotide sequence ID" value="NZ_SPQZ01000003.1"/>
</dbReference>
<feature type="domain" description="Elongation factor G-binding protein C-terminal treble-clef zinc-finger" evidence="1">
    <location>
        <begin position="8"/>
        <end position="161"/>
    </location>
</feature>
<organism evidence="2 3">
    <name type="scientific">Orlajensenia leifsoniae</name>
    <dbReference type="NCBI Taxonomy" id="2561933"/>
    <lineage>
        <taxon>Bacteria</taxon>
        <taxon>Bacillati</taxon>
        <taxon>Actinomycetota</taxon>
        <taxon>Actinomycetes</taxon>
        <taxon>Micrococcales</taxon>
        <taxon>Microbacteriaceae</taxon>
        <taxon>Orlajensenia</taxon>
    </lineage>
</organism>
<comment type="caution">
    <text evidence="2">The sequence shown here is derived from an EMBL/GenBank/DDBJ whole genome shotgun (WGS) entry which is preliminary data.</text>
</comment>
<proteinExistence type="predicted"/>
<dbReference type="Proteomes" id="UP000298127">
    <property type="component" value="Unassembled WGS sequence"/>
</dbReference>
<dbReference type="AlphaFoldDB" id="A0A4Y9R2N1"/>
<evidence type="ECO:0000313" key="2">
    <source>
        <dbReference type="EMBL" id="TFV97973.1"/>
    </source>
</evidence>
<protein>
    <submittedName>
        <fullName evidence="2">FBP domain-containing protein</fullName>
    </submittedName>
</protein>
<evidence type="ECO:0000313" key="3">
    <source>
        <dbReference type="Proteomes" id="UP000298127"/>
    </source>
</evidence>
<evidence type="ECO:0000259" key="1">
    <source>
        <dbReference type="Pfam" id="PF16571"/>
    </source>
</evidence>
<accession>A0A4Y9R2N1</accession>
<sequence>MRPLTDDEIRASLVNGSVDEVETLSLPIDYLLIEWDHIDFLGWRDPKAPRRGYIVVEQDGEPVGVVLRASESTMSHQRPAYCNLCHTLQPADQVSMFTARRSGEAGERGDSVGTYICADLSCTENVRLGAPLTPHEVVPAGHPEARISGLVERTNGFIGRVLG</sequence>
<gene>
    <name evidence="2" type="ORF">E4M00_07920</name>
</gene>
<dbReference type="EMBL" id="SPQZ01000003">
    <property type="protein sequence ID" value="TFV97973.1"/>
    <property type="molecule type" value="Genomic_DNA"/>
</dbReference>
<dbReference type="Pfam" id="PF16571">
    <property type="entry name" value="FBP_C"/>
    <property type="match status" value="1"/>
</dbReference>
<dbReference type="InterPro" id="IPR032330">
    <property type="entry name" value="EF-G-binding_C"/>
</dbReference>
<name>A0A4Y9R2N1_9MICO</name>
<reference evidence="2 3" key="1">
    <citation type="journal article" date="2018" name="J. Microbiol.">
        <title>Leifsonia flava sp. nov., a novel actinobacterium isolated from the rhizosphere of Aquilegia viridiflora.</title>
        <authorList>
            <person name="Cai Y."/>
            <person name="Tao W.Z."/>
            <person name="Ma Y.J."/>
            <person name="Cheng J."/>
            <person name="Zhang M.Y."/>
            <person name="Zhang Y.X."/>
        </authorList>
    </citation>
    <scope>NUCLEOTIDE SEQUENCE [LARGE SCALE GENOMIC DNA]</scope>
    <source>
        <strain evidence="2 3">SYP-B2174</strain>
    </source>
</reference>